<dbReference type="Gene3D" id="1.10.287.130">
    <property type="match status" value="1"/>
</dbReference>
<dbReference type="SUPFAM" id="SSF53335">
    <property type="entry name" value="S-adenosyl-L-methionine-dependent methyltransferases"/>
    <property type="match status" value="1"/>
</dbReference>
<dbReference type="PANTHER" id="PTHR45339">
    <property type="entry name" value="HYBRID SIGNAL TRANSDUCTION HISTIDINE KINASE J"/>
    <property type="match status" value="1"/>
</dbReference>
<evidence type="ECO:0000256" key="2">
    <source>
        <dbReference type="ARBA" id="ARBA00012438"/>
    </source>
</evidence>
<dbReference type="InterPro" id="IPR035909">
    <property type="entry name" value="CheB_C"/>
</dbReference>
<gene>
    <name evidence="18" type="ORF">GMPD_04780</name>
</gene>
<dbReference type="InterPro" id="IPR003594">
    <property type="entry name" value="HATPase_dom"/>
</dbReference>
<keyword evidence="4" id="KW-0808">Transferase</keyword>
<dbReference type="InterPro" id="IPR001789">
    <property type="entry name" value="Sig_transdc_resp-reg_receiver"/>
</dbReference>
<dbReference type="SMART" id="SM00388">
    <property type="entry name" value="HisKA"/>
    <property type="match status" value="1"/>
</dbReference>
<evidence type="ECO:0000259" key="16">
    <source>
        <dbReference type="PROSITE" id="PS50122"/>
    </source>
</evidence>
<dbReference type="GO" id="GO:0005737">
    <property type="term" value="C:cytoplasm"/>
    <property type="evidence" value="ECO:0007669"/>
    <property type="project" value="InterPro"/>
</dbReference>
<dbReference type="InterPro" id="IPR022642">
    <property type="entry name" value="CheR_C"/>
</dbReference>
<feature type="modified residue" description="4-aspartylphosphate" evidence="12">
    <location>
        <position position="1186"/>
    </location>
</feature>
<evidence type="ECO:0000256" key="1">
    <source>
        <dbReference type="ARBA" id="ARBA00000085"/>
    </source>
</evidence>
<evidence type="ECO:0000313" key="18">
    <source>
        <dbReference type="EMBL" id="GFO62559.1"/>
    </source>
</evidence>
<evidence type="ECO:0000256" key="12">
    <source>
        <dbReference type="PROSITE-ProRule" id="PRU00169"/>
    </source>
</evidence>
<dbReference type="AlphaFoldDB" id="A0A6V8MT13"/>
<dbReference type="Gene3D" id="3.30.565.10">
    <property type="entry name" value="Histidine kinase-like ATPase, C-terminal domain"/>
    <property type="match status" value="1"/>
</dbReference>
<dbReference type="GO" id="GO:0008984">
    <property type="term" value="F:protein-glutamate methylesterase activity"/>
    <property type="evidence" value="ECO:0007669"/>
    <property type="project" value="InterPro"/>
</dbReference>
<dbReference type="GO" id="GO:0000155">
    <property type="term" value="F:phosphorelay sensor kinase activity"/>
    <property type="evidence" value="ECO:0007669"/>
    <property type="project" value="InterPro"/>
</dbReference>
<dbReference type="SMART" id="SM00387">
    <property type="entry name" value="HATPase_c"/>
    <property type="match status" value="1"/>
</dbReference>
<evidence type="ECO:0000259" key="15">
    <source>
        <dbReference type="PROSITE" id="PS50110"/>
    </source>
</evidence>
<proteinExistence type="predicted"/>
<dbReference type="Gene3D" id="3.40.50.180">
    <property type="entry name" value="Methylesterase CheB, C-terminal domain"/>
    <property type="match status" value="1"/>
</dbReference>
<dbReference type="InterPro" id="IPR003661">
    <property type="entry name" value="HisK_dim/P_dom"/>
</dbReference>
<feature type="domain" description="CheR-type methyltransferase" evidence="17">
    <location>
        <begin position="224"/>
        <end position="487"/>
    </location>
</feature>
<organism evidence="18 19">
    <name type="scientific">Geomonas paludis</name>
    <dbReference type="NCBI Taxonomy" id="2740185"/>
    <lineage>
        <taxon>Bacteria</taxon>
        <taxon>Pseudomonadati</taxon>
        <taxon>Thermodesulfobacteriota</taxon>
        <taxon>Desulfuromonadia</taxon>
        <taxon>Geobacterales</taxon>
        <taxon>Geobacteraceae</taxon>
        <taxon>Geomonas</taxon>
    </lineage>
</organism>
<dbReference type="InterPro" id="IPR000014">
    <property type="entry name" value="PAS"/>
</dbReference>
<dbReference type="PROSITE" id="PS50122">
    <property type="entry name" value="CHEB"/>
    <property type="match status" value="1"/>
</dbReference>
<dbReference type="GO" id="GO:0000156">
    <property type="term" value="F:phosphorelay response regulator activity"/>
    <property type="evidence" value="ECO:0007669"/>
    <property type="project" value="InterPro"/>
</dbReference>
<keyword evidence="11" id="KW-0145">Chemotaxis</keyword>
<dbReference type="InterPro" id="IPR000780">
    <property type="entry name" value="CheR_MeTrfase"/>
</dbReference>
<dbReference type="Gene3D" id="3.30.450.20">
    <property type="entry name" value="PAS domain"/>
    <property type="match status" value="1"/>
</dbReference>
<feature type="active site" evidence="11">
    <location>
        <position position="27"/>
    </location>
</feature>
<dbReference type="GO" id="GO:0006935">
    <property type="term" value="P:chemotaxis"/>
    <property type="evidence" value="ECO:0007669"/>
    <property type="project" value="UniProtKB-UniRule"/>
</dbReference>
<dbReference type="InterPro" id="IPR005467">
    <property type="entry name" value="His_kinase_dom"/>
</dbReference>
<comment type="subunit">
    <text evidence="9">At low DSF concentrations, interacts with RpfF.</text>
</comment>
<evidence type="ECO:0000256" key="8">
    <source>
        <dbReference type="ARBA" id="ARBA00023012"/>
    </source>
</evidence>
<evidence type="ECO:0000256" key="3">
    <source>
        <dbReference type="ARBA" id="ARBA00022553"/>
    </source>
</evidence>
<feature type="coiled-coil region" evidence="13">
    <location>
        <begin position="847"/>
        <end position="878"/>
    </location>
</feature>
<dbReference type="EC" id="2.7.13.3" evidence="2"/>
<evidence type="ECO:0000256" key="7">
    <source>
        <dbReference type="ARBA" id="ARBA00022840"/>
    </source>
</evidence>
<evidence type="ECO:0000256" key="10">
    <source>
        <dbReference type="ARBA" id="ARBA00068150"/>
    </source>
</evidence>
<evidence type="ECO:0000256" key="9">
    <source>
        <dbReference type="ARBA" id="ARBA00064003"/>
    </source>
</evidence>
<feature type="domain" description="Histidine kinase" evidence="14">
    <location>
        <begin position="892"/>
        <end position="1113"/>
    </location>
</feature>
<keyword evidence="8" id="KW-0902">Two-component regulatory system</keyword>
<dbReference type="Pfam" id="PF01339">
    <property type="entry name" value="CheB_methylest"/>
    <property type="match status" value="1"/>
</dbReference>
<dbReference type="Pfam" id="PF01739">
    <property type="entry name" value="CheR"/>
    <property type="match status" value="1"/>
</dbReference>
<dbReference type="Gene3D" id="3.40.50.150">
    <property type="entry name" value="Vaccinia Virus protein VP39"/>
    <property type="match status" value="1"/>
</dbReference>
<dbReference type="SMART" id="SM00448">
    <property type="entry name" value="REC"/>
    <property type="match status" value="1"/>
</dbReference>
<dbReference type="InterPro" id="IPR011006">
    <property type="entry name" value="CheY-like_superfamily"/>
</dbReference>
<feature type="domain" description="CheB-type methylesterase" evidence="16">
    <location>
        <begin position="18"/>
        <end position="204"/>
    </location>
</feature>
<dbReference type="InterPro" id="IPR035965">
    <property type="entry name" value="PAS-like_dom_sf"/>
</dbReference>
<dbReference type="Pfam" id="PF02518">
    <property type="entry name" value="HATPase_c"/>
    <property type="match status" value="1"/>
</dbReference>
<keyword evidence="5" id="KW-0547">Nucleotide-binding</keyword>
<dbReference type="CDD" id="cd17546">
    <property type="entry name" value="REC_hyHK_CKI1_RcsC-like"/>
    <property type="match status" value="1"/>
</dbReference>
<reference evidence="19" key="1">
    <citation type="submission" date="2020-06" db="EMBL/GenBank/DDBJ databases">
        <title>Draft genomic sequecing of Geomonas sp. Red736.</title>
        <authorList>
            <person name="Itoh H."/>
            <person name="Xu Z.X."/>
            <person name="Ushijima N."/>
            <person name="Masuda Y."/>
            <person name="Shiratori Y."/>
            <person name="Senoo K."/>
        </authorList>
    </citation>
    <scope>NUCLEOTIDE SEQUENCE [LARGE SCALE GENOMIC DNA]</scope>
    <source>
        <strain evidence="19">Red736</strain>
    </source>
</reference>
<dbReference type="Pfam" id="PF00072">
    <property type="entry name" value="Response_reg"/>
    <property type="match status" value="1"/>
</dbReference>
<comment type="catalytic activity">
    <reaction evidence="1">
        <text>ATP + protein L-histidine = ADP + protein N-phospho-L-histidine.</text>
        <dbReference type="EC" id="2.7.13.3"/>
    </reaction>
</comment>
<dbReference type="InterPro" id="IPR022641">
    <property type="entry name" value="CheR_N"/>
</dbReference>
<dbReference type="InterPro" id="IPR036890">
    <property type="entry name" value="HATPase_C_sf"/>
</dbReference>
<dbReference type="Pfam" id="PF00512">
    <property type="entry name" value="HisKA"/>
    <property type="match status" value="1"/>
</dbReference>
<dbReference type="CDD" id="cd00130">
    <property type="entry name" value="PAS"/>
    <property type="match status" value="1"/>
</dbReference>
<dbReference type="Pfam" id="PF13596">
    <property type="entry name" value="PAS_10"/>
    <property type="match status" value="1"/>
</dbReference>
<dbReference type="SUPFAM" id="SSF55874">
    <property type="entry name" value="ATPase domain of HSP90 chaperone/DNA topoisomerase II/histidine kinase"/>
    <property type="match status" value="1"/>
</dbReference>
<protein>
    <recommendedName>
        <fullName evidence="10">Sensory/regulatory protein RpfC</fullName>
        <ecNumber evidence="2">2.7.13.3</ecNumber>
    </recommendedName>
</protein>
<dbReference type="CDD" id="cd16922">
    <property type="entry name" value="HATPase_EvgS-ArcB-TorS-like"/>
    <property type="match status" value="1"/>
</dbReference>
<accession>A0A6V8MT13</accession>
<keyword evidence="3 12" id="KW-0597">Phosphoprotein</keyword>
<dbReference type="CDD" id="cd00082">
    <property type="entry name" value="HisKA"/>
    <property type="match status" value="1"/>
</dbReference>
<comment type="caution">
    <text evidence="18">The sequence shown here is derived from an EMBL/GenBank/DDBJ whole genome shotgun (WGS) entry which is preliminary data.</text>
</comment>
<sequence length="1266" mass="140821">MAMKKSTTSRSAAGRAKPSFVVGLGASAGGLAALEKFFDTMPPNSGMAFVVIQHLSPDFKSLMDDLLARHTKMSIHRVTNGITLRSNSIYLIPSKTHMTVEKGKLYLTELLPSQHSELPIDVFLRSLAEDAGQQAIAVILSGTGTDGSRGVRDIHDAGGLVLVQTVDSAQFDGMPRSAIATGFCDLMLDPEEMPAAIVRYARTPPEERRQALYGYLADDQYHGEYQQIFALLRSQYNIDFSKYKPPTITRRIQRRIEFCHVGESTAYAALLARDPEELDALYRDLLIGVTEFFRDPKAFKVLEDIVIPEILRGRKDHDEVRIWSAGCATGEEAYTLAILFTEKARELGFTGKITIFATDAHRKSIETASHGTYEAQRLRNMSKERLLHFCHQEGNHYYMSPALRKMIVFATHNLISDPPFTRMDLICCRNLLIYLDPATQEKVLALFSFSLRNKGFLFLGSSEGIGKRSPALETVDSPSKLFRKTSDLRFAADLGISNVPAQSSLPALQRIERPSVSMDRQLLNDYDLLLGQYMPCGVLVNEKRQILHHFGDASSFLKLPTGRYENDILGLIDDALRIPLSTAFHRAEKAKTDIIMKKIVMQVGDARKRFDLLVRPLPDRKAQVTHFFIAFTPSCVTPEPVQEEDAASGTAELASEHVRQRMLELEGELQAVKESLSTTIEELQTSNEELQATNEELLASNEELQSTNEELHSVNEELYTVNSEFELKNKELLQLNRDHDNLLSSLEVGLVFLDQNLRIRKYNSSLERIFKLLPQDIGRPIDHIAYHLTDLHSMLEDAKTVLRTGQHVEKEDCTSEGLWFLNRIFPFRTESGAVDGVVLTFTDITALKRAEQAAHVSNRELERKVDERTQELRLAKEAADKANVAKSLFLANMSHEIRTPINGILGVVQLLEMTSLTAEQHDFLKTMQQATGNLLAIIDDILDFSKIEAGKIGINNERFVLSEVMDETLRVHTPRLLAKGLKLDCTPLDALQLGLIGDPLRLKQVLSNLLSNAIKFTEQGVISLQVETSPAGPGHLRLHFIIADTGIGLEPSMAQHLFEPFTQADDSITRKFGGTGLGLAICKQLVELMGGTIWLASKPERGAVFHFTVVCQIAGSASLAAPEPRGEEAPVRDNALKILLAEDDAVSRELLTQMLKRSGHRPTVVANGRQALSRVAEEEFDVILMDISMPDIDGLSATQAIRQLPQDNPNREVPVFALTAHVMGEAQERFLAGGVTQVITKPVDFKALRDVLEQYSTESESESAGA</sequence>
<evidence type="ECO:0000256" key="11">
    <source>
        <dbReference type="PROSITE-ProRule" id="PRU00050"/>
    </source>
</evidence>
<keyword evidence="6" id="KW-0418">Kinase</keyword>
<dbReference type="Pfam" id="PF03705">
    <property type="entry name" value="CheR_N"/>
    <property type="match status" value="1"/>
</dbReference>
<dbReference type="PROSITE" id="PS50110">
    <property type="entry name" value="RESPONSE_REGULATORY"/>
    <property type="match status" value="1"/>
</dbReference>
<evidence type="ECO:0000259" key="14">
    <source>
        <dbReference type="PROSITE" id="PS50109"/>
    </source>
</evidence>
<dbReference type="PANTHER" id="PTHR45339:SF1">
    <property type="entry name" value="HYBRID SIGNAL TRANSDUCTION HISTIDINE KINASE J"/>
    <property type="match status" value="1"/>
</dbReference>
<evidence type="ECO:0000256" key="4">
    <source>
        <dbReference type="ARBA" id="ARBA00022679"/>
    </source>
</evidence>
<dbReference type="PROSITE" id="PS50123">
    <property type="entry name" value="CHER"/>
    <property type="match status" value="1"/>
</dbReference>
<dbReference type="Gene3D" id="3.40.50.2300">
    <property type="match status" value="1"/>
</dbReference>
<dbReference type="SUPFAM" id="SSF52172">
    <property type="entry name" value="CheY-like"/>
    <property type="match status" value="1"/>
</dbReference>
<dbReference type="PRINTS" id="PR00996">
    <property type="entry name" value="CHERMTFRASE"/>
</dbReference>
<dbReference type="EMBL" id="BLXY01000001">
    <property type="protein sequence ID" value="GFO62559.1"/>
    <property type="molecule type" value="Genomic_DNA"/>
</dbReference>
<dbReference type="Proteomes" id="UP000568888">
    <property type="component" value="Unassembled WGS sequence"/>
</dbReference>
<dbReference type="InterPro" id="IPR000673">
    <property type="entry name" value="Sig_transdc_resp-reg_Me-estase"/>
</dbReference>
<keyword evidence="7" id="KW-0067">ATP-binding</keyword>
<dbReference type="SUPFAM" id="SSF52738">
    <property type="entry name" value="Methylesterase CheB, C-terminal domain"/>
    <property type="match status" value="1"/>
</dbReference>
<dbReference type="GO" id="GO:0005524">
    <property type="term" value="F:ATP binding"/>
    <property type="evidence" value="ECO:0007669"/>
    <property type="project" value="UniProtKB-KW"/>
</dbReference>
<evidence type="ECO:0000259" key="17">
    <source>
        <dbReference type="PROSITE" id="PS50123"/>
    </source>
</evidence>
<feature type="coiled-coil region" evidence="13">
    <location>
        <begin position="655"/>
        <end position="717"/>
    </location>
</feature>
<feature type="active site" evidence="11">
    <location>
        <position position="146"/>
    </location>
</feature>
<dbReference type="InterPro" id="IPR036097">
    <property type="entry name" value="HisK_dim/P_sf"/>
</dbReference>
<dbReference type="SUPFAM" id="SSF47757">
    <property type="entry name" value="Chemotaxis receptor methyltransferase CheR, N-terminal domain"/>
    <property type="match status" value="1"/>
</dbReference>
<feature type="domain" description="Response regulatory" evidence="15">
    <location>
        <begin position="1137"/>
        <end position="1256"/>
    </location>
</feature>
<dbReference type="SUPFAM" id="SSF47384">
    <property type="entry name" value="Homodimeric domain of signal transducing histidine kinase"/>
    <property type="match status" value="1"/>
</dbReference>
<feature type="active site" evidence="11">
    <location>
        <position position="54"/>
    </location>
</feature>
<dbReference type="SUPFAM" id="SSF55785">
    <property type="entry name" value="PYP-like sensor domain (PAS domain)"/>
    <property type="match status" value="1"/>
</dbReference>
<evidence type="ECO:0000256" key="6">
    <source>
        <dbReference type="ARBA" id="ARBA00022777"/>
    </source>
</evidence>
<evidence type="ECO:0000313" key="19">
    <source>
        <dbReference type="Proteomes" id="UP000568888"/>
    </source>
</evidence>
<keyword evidence="11" id="KW-0378">Hydrolase</keyword>
<dbReference type="PROSITE" id="PS50109">
    <property type="entry name" value="HIS_KIN"/>
    <property type="match status" value="1"/>
</dbReference>
<name>A0A6V8MT13_9BACT</name>
<dbReference type="SMART" id="SM00138">
    <property type="entry name" value="MeTrc"/>
    <property type="match status" value="1"/>
</dbReference>
<dbReference type="CDD" id="cd16434">
    <property type="entry name" value="CheB-CheR_fusion"/>
    <property type="match status" value="1"/>
</dbReference>
<dbReference type="FunFam" id="1.10.287.130:FF:000002">
    <property type="entry name" value="Two-component osmosensing histidine kinase"/>
    <property type="match status" value="1"/>
</dbReference>
<dbReference type="FunFam" id="3.30.565.10:FF:000010">
    <property type="entry name" value="Sensor histidine kinase RcsC"/>
    <property type="match status" value="1"/>
</dbReference>
<evidence type="ECO:0000256" key="5">
    <source>
        <dbReference type="ARBA" id="ARBA00022741"/>
    </source>
</evidence>
<keyword evidence="13" id="KW-0175">Coiled coil</keyword>
<evidence type="ECO:0000256" key="13">
    <source>
        <dbReference type="SAM" id="Coils"/>
    </source>
</evidence>
<dbReference type="InterPro" id="IPR029063">
    <property type="entry name" value="SAM-dependent_MTases_sf"/>
</dbReference>
<dbReference type="GO" id="GO:0008757">
    <property type="term" value="F:S-adenosylmethionine-dependent methyltransferase activity"/>
    <property type="evidence" value="ECO:0007669"/>
    <property type="project" value="InterPro"/>
</dbReference>